<evidence type="ECO:0000313" key="3">
    <source>
        <dbReference type="EMBL" id="NEY89644.1"/>
    </source>
</evidence>
<gene>
    <name evidence="3" type="ORF">G4Z14_04975</name>
</gene>
<evidence type="ECO:0000259" key="2">
    <source>
        <dbReference type="Pfam" id="PF20573"/>
    </source>
</evidence>
<proteinExistence type="predicted"/>
<dbReference type="Proteomes" id="UP000477782">
    <property type="component" value="Unassembled WGS sequence"/>
</dbReference>
<reference evidence="3 4" key="1">
    <citation type="submission" date="2020-02" db="EMBL/GenBank/DDBJ databases">
        <authorList>
            <person name="Chen W.-M."/>
        </authorList>
    </citation>
    <scope>NUCLEOTIDE SEQUENCE [LARGE SCALE GENOMIC DNA]</scope>
    <source>
        <strain evidence="3 4">KMS-5</strain>
    </source>
</reference>
<accession>A0A6M0QS40</accession>
<feature type="signal peptide" evidence="1">
    <location>
        <begin position="1"/>
        <end position="19"/>
    </location>
</feature>
<evidence type="ECO:0000313" key="4">
    <source>
        <dbReference type="Proteomes" id="UP000477782"/>
    </source>
</evidence>
<comment type="caution">
    <text evidence="3">The sequence shown here is derived from an EMBL/GenBank/DDBJ whole genome shotgun (WGS) entry which is preliminary data.</text>
</comment>
<organism evidence="3 4">
    <name type="scientific">Tabrizicola oligotrophica</name>
    <dbReference type="NCBI Taxonomy" id="2710650"/>
    <lineage>
        <taxon>Bacteria</taxon>
        <taxon>Pseudomonadati</taxon>
        <taxon>Pseudomonadota</taxon>
        <taxon>Alphaproteobacteria</taxon>
        <taxon>Rhodobacterales</taxon>
        <taxon>Paracoccaceae</taxon>
        <taxon>Tabrizicola</taxon>
    </lineage>
</organism>
<dbReference type="EMBL" id="JAAIVJ010000002">
    <property type="protein sequence ID" value="NEY89644.1"/>
    <property type="molecule type" value="Genomic_DNA"/>
</dbReference>
<dbReference type="InterPro" id="IPR046709">
    <property type="entry name" value="DUF6782"/>
</dbReference>
<dbReference type="RefSeq" id="WP_164623686.1">
    <property type="nucleotide sequence ID" value="NZ_JAAIVJ010000002.1"/>
</dbReference>
<name>A0A6M0QS40_9RHOB</name>
<feature type="chain" id="PRO_5027054945" description="DUF6782 domain-containing protein" evidence="1">
    <location>
        <begin position="20"/>
        <end position="257"/>
    </location>
</feature>
<keyword evidence="4" id="KW-1185">Reference proteome</keyword>
<keyword evidence="1" id="KW-0732">Signal</keyword>
<protein>
    <recommendedName>
        <fullName evidence="2">DUF6782 domain-containing protein</fullName>
    </recommendedName>
</protein>
<dbReference type="AlphaFoldDB" id="A0A6M0QS40"/>
<sequence>MTRGAVPWLLLLLGQPAMALADEICLAAPYEADSAAGSDVHDLAALFARLEAVMAAEGAMARLIATDGPSLCSSDELVEEQAYYEPATNRIVIRWDLPDSFKLAILLHELRHLQQSHAGLFPSIEMSMVAYRDAQLALEADAAAVSLHIAWHIRETGDDGPWLALAGWPTHDDLAEVYRREITATGDPARAAAATFAQWHADPDRRLVYAHASYATYLNALDRRNMLTGTDGIAPGFAERLCRLPDDRPYACAVPWP</sequence>
<evidence type="ECO:0000256" key="1">
    <source>
        <dbReference type="SAM" id="SignalP"/>
    </source>
</evidence>
<feature type="domain" description="DUF6782" evidence="2">
    <location>
        <begin position="22"/>
        <end position="252"/>
    </location>
</feature>
<dbReference type="Pfam" id="PF20573">
    <property type="entry name" value="DUF6782"/>
    <property type="match status" value="1"/>
</dbReference>